<protein>
    <submittedName>
        <fullName evidence="1">Uncharacterized protein</fullName>
    </submittedName>
</protein>
<organism evidence="1 2">
    <name type="scientific">Clonorchis sinensis</name>
    <name type="common">Chinese liver fluke</name>
    <dbReference type="NCBI Taxonomy" id="79923"/>
    <lineage>
        <taxon>Eukaryota</taxon>
        <taxon>Metazoa</taxon>
        <taxon>Spiralia</taxon>
        <taxon>Lophotrochozoa</taxon>
        <taxon>Platyhelminthes</taxon>
        <taxon>Trematoda</taxon>
        <taxon>Digenea</taxon>
        <taxon>Opisthorchiida</taxon>
        <taxon>Opisthorchiata</taxon>
        <taxon>Opisthorchiidae</taxon>
        <taxon>Clonorchis</taxon>
    </lineage>
</organism>
<evidence type="ECO:0000313" key="2">
    <source>
        <dbReference type="Proteomes" id="UP000286415"/>
    </source>
</evidence>
<accession>A0A3R7CYR1</accession>
<dbReference type="Proteomes" id="UP000286415">
    <property type="component" value="Unassembled WGS sequence"/>
</dbReference>
<dbReference type="InParanoid" id="A0A3R7CYR1"/>
<dbReference type="EMBL" id="NIRI02000077">
    <property type="protein sequence ID" value="KAG5441300.1"/>
    <property type="molecule type" value="Genomic_DNA"/>
</dbReference>
<dbReference type="AlphaFoldDB" id="A0A3R7CYR1"/>
<keyword evidence="2" id="KW-1185">Reference proteome</keyword>
<sequence>MRPKSRNVRVLSVLLAFKDGDRVIPSAPGWRRCKIWPPTDVNDDLVVSFYLDCLNECLEVLSNKSWLYGSEASVFNTDVMLSMIDDDDDDDEIG</sequence>
<name>A0A3R7CYR1_CLOSI</name>
<reference evidence="1 2" key="2">
    <citation type="journal article" date="2021" name="Genomics">
        <title>High-quality reference genome for Clonorchis sinensis.</title>
        <authorList>
            <person name="Young N.D."/>
            <person name="Stroehlein A.J."/>
            <person name="Kinkar L."/>
            <person name="Wang T."/>
            <person name="Sohn W.M."/>
            <person name="Chang B.C.H."/>
            <person name="Kaur P."/>
            <person name="Weisz D."/>
            <person name="Dudchenko O."/>
            <person name="Aiden E.L."/>
            <person name="Korhonen P.K."/>
            <person name="Gasser R.B."/>
        </authorList>
    </citation>
    <scope>NUCLEOTIDE SEQUENCE [LARGE SCALE GENOMIC DNA]</scope>
    <source>
        <strain evidence="1">Cs-k2</strain>
    </source>
</reference>
<reference evidence="1 2" key="1">
    <citation type="journal article" date="2018" name="Biotechnol. Adv.">
        <title>Improved genomic resources and new bioinformatic workflow for the carcinogenic parasite Clonorchis sinensis: Biotechnological implications.</title>
        <authorList>
            <person name="Wang D."/>
            <person name="Korhonen P.K."/>
            <person name="Gasser R.B."/>
            <person name="Young N.D."/>
        </authorList>
    </citation>
    <scope>NUCLEOTIDE SEQUENCE [LARGE SCALE GENOMIC DNA]</scope>
    <source>
        <strain evidence="1">Cs-k2</strain>
    </source>
</reference>
<gene>
    <name evidence="1" type="ORF">CSKR_111699</name>
</gene>
<dbReference type="OrthoDB" id="10399176at2759"/>
<comment type="caution">
    <text evidence="1">The sequence shown here is derived from an EMBL/GenBank/DDBJ whole genome shotgun (WGS) entry which is preliminary data.</text>
</comment>
<proteinExistence type="predicted"/>
<evidence type="ECO:0000313" key="1">
    <source>
        <dbReference type="EMBL" id="KAG5441300.1"/>
    </source>
</evidence>